<sequence>MSRASDAPVPAADAPAPGAGAPASGEAPLRTLFCIGVTQEFFNADDATRADVAAAITPAFDRLAERFGVRVLGTLDDDQLMVGAATGWPWTSYILADVPDLATVSEICGIVRATETGTGRLWRYLRIEARVGRPLFFGTA</sequence>
<name>A0ABW7RBL1_9ACTN</name>
<gene>
    <name evidence="2" type="ORF">ACH4GP_13680</name>
</gene>
<keyword evidence="3" id="KW-1185">Reference proteome</keyword>
<evidence type="ECO:0000256" key="1">
    <source>
        <dbReference type="SAM" id="MobiDB-lite"/>
    </source>
</evidence>
<protein>
    <recommendedName>
        <fullName evidence="4">IacB</fullName>
    </recommendedName>
</protein>
<dbReference type="Proteomes" id="UP001610990">
    <property type="component" value="Unassembled WGS sequence"/>
</dbReference>
<evidence type="ECO:0000313" key="2">
    <source>
        <dbReference type="EMBL" id="MFH8585439.1"/>
    </source>
</evidence>
<feature type="region of interest" description="Disordered" evidence="1">
    <location>
        <begin position="1"/>
        <end position="23"/>
    </location>
</feature>
<evidence type="ECO:0008006" key="4">
    <source>
        <dbReference type="Google" id="ProtNLM"/>
    </source>
</evidence>
<accession>A0ABW7RBL1</accession>
<reference evidence="2 3" key="1">
    <citation type="submission" date="2024-10" db="EMBL/GenBank/DDBJ databases">
        <title>The Natural Products Discovery Center: Release of the First 8490 Sequenced Strains for Exploring Actinobacteria Biosynthetic Diversity.</title>
        <authorList>
            <person name="Kalkreuter E."/>
            <person name="Kautsar S.A."/>
            <person name="Yang D."/>
            <person name="Bader C.D."/>
            <person name="Teijaro C.N."/>
            <person name="Fluegel L."/>
            <person name="Davis C.M."/>
            <person name="Simpson J.R."/>
            <person name="Lauterbach L."/>
            <person name="Steele A.D."/>
            <person name="Gui C."/>
            <person name="Meng S."/>
            <person name="Li G."/>
            <person name="Viehrig K."/>
            <person name="Ye F."/>
            <person name="Su P."/>
            <person name="Kiefer A.F."/>
            <person name="Nichols A."/>
            <person name="Cepeda A.J."/>
            <person name="Yan W."/>
            <person name="Fan B."/>
            <person name="Jiang Y."/>
            <person name="Adhikari A."/>
            <person name="Zheng C.-J."/>
            <person name="Schuster L."/>
            <person name="Cowan T.M."/>
            <person name="Smanski M.J."/>
            <person name="Chevrette M.G."/>
            <person name="De Carvalho L.P.S."/>
            <person name="Shen B."/>
        </authorList>
    </citation>
    <scope>NUCLEOTIDE SEQUENCE [LARGE SCALE GENOMIC DNA]</scope>
    <source>
        <strain evidence="2 3">NPDC018013</strain>
    </source>
</reference>
<comment type="caution">
    <text evidence="2">The sequence shown here is derived from an EMBL/GenBank/DDBJ whole genome shotgun (WGS) entry which is preliminary data.</text>
</comment>
<proteinExistence type="predicted"/>
<dbReference type="EMBL" id="JBIRGH010000007">
    <property type="protein sequence ID" value="MFH8585439.1"/>
    <property type="molecule type" value="Genomic_DNA"/>
</dbReference>
<evidence type="ECO:0000313" key="3">
    <source>
        <dbReference type="Proteomes" id="UP001610990"/>
    </source>
</evidence>
<dbReference type="RefSeq" id="WP_207309640.1">
    <property type="nucleotide sequence ID" value="NZ_CP108413.1"/>
</dbReference>
<organism evidence="2 3">
    <name type="scientific">Streptomyces celluloflavus</name>
    <dbReference type="NCBI Taxonomy" id="58344"/>
    <lineage>
        <taxon>Bacteria</taxon>
        <taxon>Bacillati</taxon>
        <taxon>Actinomycetota</taxon>
        <taxon>Actinomycetes</taxon>
        <taxon>Kitasatosporales</taxon>
        <taxon>Streptomycetaceae</taxon>
        <taxon>Streptomyces</taxon>
    </lineage>
</organism>